<dbReference type="AlphaFoldDB" id="A0AAW0IQH3"/>
<comment type="caution">
    <text evidence="2">The sequence shown here is derived from an EMBL/GenBank/DDBJ whole genome shotgun (WGS) entry which is preliminary data.</text>
</comment>
<keyword evidence="3" id="KW-1185">Reference proteome</keyword>
<name>A0AAW0IQH3_QUESU</name>
<reference evidence="2 3" key="1">
    <citation type="journal article" date="2018" name="Sci. Data">
        <title>The draft genome sequence of cork oak.</title>
        <authorList>
            <person name="Ramos A.M."/>
            <person name="Usie A."/>
            <person name="Barbosa P."/>
            <person name="Barros P.M."/>
            <person name="Capote T."/>
            <person name="Chaves I."/>
            <person name="Simoes F."/>
            <person name="Abreu I."/>
            <person name="Carrasquinho I."/>
            <person name="Faro C."/>
            <person name="Guimaraes J.B."/>
            <person name="Mendonca D."/>
            <person name="Nobrega F."/>
            <person name="Rodrigues L."/>
            <person name="Saibo N.J.M."/>
            <person name="Varela M.C."/>
            <person name="Egas C."/>
            <person name="Matos J."/>
            <person name="Miguel C.M."/>
            <person name="Oliveira M.M."/>
            <person name="Ricardo C.P."/>
            <person name="Goncalves S."/>
        </authorList>
    </citation>
    <scope>NUCLEOTIDE SEQUENCE [LARGE SCALE GENOMIC DNA]</scope>
    <source>
        <strain evidence="3">cv. HL8</strain>
    </source>
</reference>
<sequence>MLFILNTLNPICIYVNLLNALLQGSSDLGLSMAENEKSRRGEERRRMQEGEGKRRMQEG</sequence>
<gene>
    <name evidence="2" type="ORF">CFP56_044081</name>
</gene>
<evidence type="ECO:0000313" key="3">
    <source>
        <dbReference type="Proteomes" id="UP000237347"/>
    </source>
</evidence>
<organism evidence="2 3">
    <name type="scientific">Quercus suber</name>
    <name type="common">Cork oak</name>
    <dbReference type="NCBI Taxonomy" id="58331"/>
    <lineage>
        <taxon>Eukaryota</taxon>
        <taxon>Viridiplantae</taxon>
        <taxon>Streptophyta</taxon>
        <taxon>Embryophyta</taxon>
        <taxon>Tracheophyta</taxon>
        <taxon>Spermatophyta</taxon>
        <taxon>Magnoliopsida</taxon>
        <taxon>eudicotyledons</taxon>
        <taxon>Gunneridae</taxon>
        <taxon>Pentapetalae</taxon>
        <taxon>rosids</taxon>
        <taxon>fabids</taxon>
        <taxon>Fagales</taxon>
        <taxon>Fagaceae</taxon>
        <taxon>Quercus</taxon>
    </lineage>
</organism>
<feature type="region of interest" description="Disordered" evidence="1">
    <location>
        <begin position="29"/>
        <end position="59"/>
    </location>
</feature>
<accession>A0AAW0IQH3</accession>
<evidence type="ECO:0000256" key="1">
    <source>
        <dbReference type="SAM" id="MobiDB-lite"/>
    </source>
</evidence>
<dbReference type="Proteomes" id="UP000237347">
    <property type="component" value="Unassembled WGS sequence"/>
</dbReference>
<evidence type="ECO:0000313" key="2">
    <source>
        <dbReference type="EMBL" id="KAK7816433.1"/>
    </source>
</evidence>
<dbReference type="EMBL" id="PKMF04000938">
    <property type="protein sequence ID" value="KAK7816433.1"/>
    <property type="molecule type" value="Genomic_DNA"/>
</dbReference>
<protein>
    <submittedName>
        <fullName evidence="2">Uncharacterized protein</fullName>
    </submittedName>
</protein>
<proteinExistence type="predicted"/>
<feature type="compositionally biased region" description="Basic and acidic residues" evidence="1">
    <location>
        <begin position="34"/>
        <end position="59"/>
    </location>
</feature>